<feature type="transmembrane region" description="Helical" evidence="1">
    <location>
        <begin position="7"/>
        <end position="28"/>
    </location>
</feature>
<proteinExistence type="predicted"/>
<feature type="transmembrane region" description="Helical" evidence="1">
    <location>
        <begin position="67"/>
        <end position="87"/>
    </location>
</feature>
<dbReference type="Proteomes" id="UP000320184">
    <property type="component" value="Unassembled WGS sequence"/>
</dbReference>
<name>A0A538SJY3_UNCEI</name>
<accession>A0A538SJY3</accession>
<sequence length="122" mass="13560">MQRLTLSYLAGYLLVGGLGFLVAPDVALRLLLSNGAYGDIMPRVVGLFMLVLGGFILQFVRARDYRYYLYAVVARSFIVLVLTALYFQARDPLFLVLDAIVLIGLLPSIYVVVQSARANRPM</sequence>
<keyword evidence="1" id="KW-0812">Transmembrane</keyword>
<protein>
    <recommendedName>
        <fullName evidence="4">DUF4345 domain-containing protein</fullName>
    </recommendedName>
</protein>
<comment type="caution">
    <text evidence="2">The sequence shown here is derived from an EMBL/GenBank/DDBJ whole genome shotgun (WGS) entry which is preliminary data.</text>
</comment>
<dbReference type="AlphaFoldDB" id="A0A538SJY3"/>
<keyword evidence="1" id="KW-1133">Transmembrane helix</keyword>
<gene>
    <name evidence="2" type="ORF">E6K73_05240</name>
</gene>
<reference evidence="2 3" key="1">
    <citation type="journal article" date="2019" name="Nat. Microbiol.">
        <title>Mediterranean grassland soil C-N compound turnover is dependent on rainfall and depth, and is mediated by genomically divergent microorganisms.</title>
        <authorList>
            <person name="Diamond S."/>
            <person name="Andeer P.F."/>
            <person name="Li Z."/>
            <person name="Crits-Christoph A."/>
            <person name="Burstein D."/>
            <person name="Anantharaman K."/>
            <person name="Lane K.R."/>
            <person name="Thomas B.C."/>
            <person name="Pan C."/>
            <person name="Northen T.R."/>
            <person name="Banfield J.F."/>
        </authorList>
    </citation>
    <scope>NUCLEOTIDE SEQUENCE [LARGE SCALE GENOMIC DNA]</scope>
    <source>
        <strain evidence="2">WS_3</strain>
    </source>
</reference>
<evidence type="ECO:0000313" key="2">
    <source>
        <dbReference type="EMBL" id="TMQ51671.1"/>
    </source>
</evidence>
<dbReference type="EMBL" id="VBOT01000061">
    <property type="protein sequence ID" value="TMQ51671.1"/>
    <property type="molecule type" value="Genomic_DNA"/>
</dbReference>
<organism evidence="2 3">
    <name type="scientific">Eiseniibacteriota bacterium</name>
    <dbReference type="NCBI Taxonomy" id="2212470"/>
    <lineage>
        <taxon>Bacteria</taxon>
        <taxon>Candidatus Eiseniibacteriota</taxon>
    </lineage>
</organism>
<feature type="transmembrane region" description="Helical" evidence="1">
    <location>
        <begin position="40"/>
        <end position="60"/>
    </location>
</feature>
<evidence type="ECO:0000313" key="3">
    <source>
        <dbReference type="Proteomes" id="UP000320184"/>
    </source>
</evidence>
<keyword evidence="1" id="KW-0472">Membrane</keyword>
<evidence type="ECO:0008006" key="4">
    <source>
        <dbReference type="Google" id="ProtNLM"/>
    </source>
</evidence>
<evidence type="ECO:0000256" key="1">
    <source>
        <dbReference type="SAM" id="Phobius"/>
    </source>
</evidence>
<feature type="transmembrane region" description="Helical" evidence="1">
    <location>
        <begin position="93"/>
        <end position="113"/>
    </location>
</feature>